<feature type="region of interest" description="Disordered" evidence="3">
    <location>
        <begin position="1"/>
        <end position="35"/>
    </location>
</feature>
<feature type="compositionally biased region" description="Basic and acidic residues" evidence="3">
    <location>
        <begin position="1"/>
        <end position="19"/>
    </location>
</feature>
<dbReference type="InterPro" id="IPR027684">
    <property type="entry name" value="TBCC"/>
</dbReference>
<dbReference type="GO" id="GO:0007021">
    <property type="term" value="P:tubulin complex assembly"/>
    <property type="evidence" value="ECO:0007669"/>
    <property type="project" value="TreeGrafter"/>
</dbReference>
<proteinExistence type="inferred from homology"/>
<dbReference type="VEuPathDB" id="TriTrypDB:TcIL3000.11.9950"/>
<organism evidence="5">
    <name type="scientific">Trypanosoma congolense (strain IL3000)</name>
    <dbReference type="NCBI Taxonomy" id="1068625"/>
    <lineage>
        <taxon>Eukaryota</taxon>
        <taxon>Discoba</taxon>
        <taxon>Euglenozoa</taxon>
        <taxon>Kinetoplastea</taxon>
        <taxon>Metakinetoplastina</taxon>
        <taxon>Trypanosomatida</taxon>
        <taxon>Trypanosomatidae</taxon>
        <taxon>Trypanosoma</taxon>
        <taxon>Nannomonas</taxon>
    </lineage>
</organism>
<evidence type="ECO:0000256" key="2">
    <source>
        <dbReference type="ARBA" id="ARBA00023186"/>
    </source>
</evidence>
<accession>G0V1K2</accession>
<dbReference type="PANTHER" id="PTHR15139">
    <property type="entry name" value="TUBULIN FOLDING COFACTOR C"/>
    <property type="match status" value="1"/>
</dbReference>
<reference evidence="5" key="1">
    <citation type="journal article" date="2012" name="Proc. Natl. Acad. Sci. U.S.A.">
        <title>Antigenic diversity is generated by distinct evolutionary mechanisms in African trypanosome species.</title>
        <authorList>
            <person name="Jackson A.P."/>
            <person name="Berry A."/>
            <person name="Aslett M."/>
            <person name="Allison H.C."/>
            <person name="Burton P."/>
            <person name="Vavrova-Anderson J."/>
            <person name="Brown R."/>
            <person name="Browne H."/>
            <person name="Corton N."/>
            <person name="Hauser H."/>
            <person name="Gamble J."/>
            <person name="Gilderthorp R."/>
            <person name="Marcello L."/>
            <person name="McQuillan J."/>
            <person name="Otto T.D."/>
            <person name="Quail M.A."/>
            <person name="Sanders M.J."/>
            <person name="van Tonder A."/>
            <person name="Ginger M.L."/>
            <person name="Field M.C."/>
            <person name="Barry J.D."/>
            <person name="Hertz-Fowler C."/>
            <person name="Berriman M."/>
        </authorList>
    </citation>
    <scope>NUCLEOTIDE SEQUENCE</scope>
    <source>
        <strain evidence="5">IL3000</strain>
    </source>
</reference>
<feature type="domain" description="C-CAP/cofactor C-like" evidence="4">
    <location>
        <begin position="128"/>
        <end position="276"/>
    </location>
</feature>
<sequence length="307" mass="34085">MEEKFLRTRAERTEARQQRGSDSAGSALERQQFEDQSKAFEQDIVQCLGDGDGASAQERLNAFKIVVQEATSSNVLTAYDMAKSNSTLSRLQALIDAKRSDPQASKSFKFSFTPKSRNPCTAAEAVATSQRAAESDGDTTRSTGSTITTRGKTLFITPSKAVFLRACEDCVIMIPPVAGSVFVSDCSKCKIYVACHQLRLKCCTELDVYVSCASTPIIECCSGMRFGPYSCWTGILKSRIAGQQYATHEEWIRRLGEIDDPQRAEEAYETVDDFQWIKKTPSPNWCVLTPQQWEVNAQPFVEEDTAQ</sequence>
<keyword evidence="2" id="KW-0143">Chaperone</keyword>
<name>G0V1K2_TRYCI</name>
<dbReference type="InterPro" id="IPR012945">
    <property type="entry name" value="Tubulin-bd_cofactor_C_dom"/>
</dbReference>
<dbReference type="AlphaFoldDB" id="G0V1K2"/>
<dbReference type="Gene3D" id="2.160.20.70">
    <property type="match status" value="1"/>
</dbReference>
<dbReference type="InterPro" id="IPR017901">
    <property type="entry name" value="C-CAP_CF_C-like"/>
</dbReference>
<evidence type="ECO:0000256" key="3">
    <source>
        <dbReference type="SAM" id="MobiDB-lite"/>
    </source>
</evidence>
<gene>
    <name evidence="5" type="ORF">TCIL3000_11_9950</name>
</gene>
<evidence type="ECO:0000313" key="5">
    <source>
        <dbReference type="EMBL" id="CCC95523.1"/>
    </source>
</evidence>
<dbReference type="InterPro" id="IPR006599">
    <property type="entry name" value="CARP_motif"/>
</dbReference>
<dbReference type="GO" id="GO:0007023">
    <property type="term" value="P:post-chaperonin tubulin folding pathway"/>
    <property type="evidence" value="ECO:0007669"/>
    <property type="project" value="InterPro"/>
</dbReference>
<dbReference type="GO" id="GO:0005737">
    <property type="term" value="C:cytoplasm"/>
    <property type="evidence" value="ECO:0007669"/>
    <property type="project" value="TreeGrafter"/>
</dbReference>
<dbReference type="InterPro" id="IPR016098">
    <property type="entry name" value="CAP/MinC_C"/>
</dbReference>
<dbReference type="PROSITE" id="PS51329">
    <property type="entry name" value="C_CAP_COFACTOR_C"/>
    <property type="match status" value="1"/>
</dbReference>
<dbReference type="PANTHER" id="PTHR15139:SF0">
    <property type="entry name" value="TUBULIN-SPECIFIC CHAPERONE C"/>
    <property type="match status" value="1"/>
</dbReference>
<dbReference type="Pfam" id="PF07986">
    <property type="entry name" value="TBCC"/>
    <property type="match status" value="1"/>
</dbReference>
<comment type="similarity">
    <text evidence="1">Belongs to the TBCC family.</text>
</comment>
<evidence type="ECO:0000256" key="1">
    <source>
        <dbReference type="ARBA" id="ARBA00008848"/>
    </source>
</evidence>
<protein>
    <submittedName>
        <fullName evidence="5">Uncharacterized protein TCIL3000_11_9950</fullName>
    </submittedName>
</protein>
<dbReference type="EMBL" id="HE575324">
    <property type="protein sequence ID" value="CCC95523.1"/>
    <property type="molecule type" value="Genomic_DNA"/>
</dbReference>
<dbReference type="SMART" id="SM00673">
    <property type="entry name" value="CARP"/>
    <property type="match status" value="2"/>
</dbReference>
<evidence type="ECO:0000259" key="4">
    <source>
        <dbReference type="PROSITE" id="PS51329"/>
    </source>
</evidence>